<dbReference type="Pfam" id="PF22028">
    <property type="entry name" value="DUF6934"/>
    <property type="match status" value="1"/>
</dbReference>
<keyword evidence="2" id="KW-1185">Reference proteome</keyword>
<evidence type="ECO:0000313" key="1">
    <source>
        <dbReference type="EMBL" id="USJ28708.1"/>
    </source>
</evidence>
<dbReference type="InterPro" id="IPR053865">
    <property type="entry name" value="DUF6934"/>
</dbReference>
<reference evidence="1" key="1">
    <citation type="submission" date="2022-06" db="EMBL/GenBank/DDBJ databases">
        <title>Novel species in genus Dyadobacter.</title>
        <authorList>
            <person name="Ma C."/>
        </authorList>
    </citation>
    <scope>NUCLEOTIDE SEQUENCE</scope>
    <source>
        <strain evidence="1">CY22</strain>
    </source>
</reference>
<dbReference type="Proteomes" id="UP001055420">
    <property type="component" value="Chromosome"/>
</dbReference>
<name>A0ABY4XE91_9BACT</name>
<organism evidence="1 2">
    <name type="scientific">Dyadobacter chenhuakuii</name>
    <dbReference type="NCBI Taxonomy" id="2909339"/>
    <lineage>
        <taxon>Bacteria</taxon>
        <taxon>Pseudomonadati</taxon>
        <taxon>Bacteroidota</taxon>
        <taxon>Cytophagia</taxon>
        <taxon>Cytophagales</taxon>
        <taxon>Spirosomataceae</taxon>
        <taxon>Dyadobacter</taxon>
    </lineage>
</organism>
<protein>
    <submittedName>
        <fullName evidence="1">Uncharacterized protein</fullName>
    </submittedName>
</protein>
<sequence length="145" mass="16907">MDIKPYPFTVLNTEFRYEFISISATKAVQKVVLFTGTGASGTYNLALLDVLQDGRLCDVAETRNKDFKKVLATVFQIIHHFFETKPESVVMFMGSDERRHRMYRIIINKEVREISRSFIVSGVIGDFSEYFQPNTHYDYYLIEKL</sequence>
<dbReference type="EMBL" id="CP098805">
    <property type="protein sequence ID" value="USJ28708.1"/>
    <property type="molecule type" value="Genomic_DNA"/>
</dbReference>
<evidence type="ECO:0000313" key="2">
    <source>
        <dbReference type="Proteomes" id="UP001055420"/>
    </source>
</evidence>
<dbReference type="RefSeq" id="WP_235162862.1">
    <property type="nucleotide sequence ID" value="NZ_CP098805.1"/>
</dbReference>
<gene>
    <name evidence="1" type="ORF">NFI80_12560</name>
</gene>
<proteinExistence type="predicted"/>
<accession>A0ABY4XE91</accession>